<keyword evidence="3" id="KW-0479">Metal-binding</keyword>
<protein>
    <recommendedName>
        <fullName evidence="9">Cytochrome P450</fullName>
    </recommendedName>
</protein>
<dbReference type="Gene3D" id="1.10.630.10">
    <property type="entry name" value="Cytochrome P450"/>
    <property type="match status" value="1"/>
</dbReference>
<gene>
    <name evidence="7" type="ORF">FPE_LOCUS22859</name>
</gene>
<keyword evidence="5" id="KW-0408">Iron</keyword>
<dbReference type="InterPro" id="IPR050651">
    <property type="entry name" value="Plant_Cytochrome_P450_Monoox"/>
</dbReference>
<dbReference type="GO" id="GO:0004497">
    <property type="term" value="F:monooxygenase activity"/>
    <property type="evidence" value="ECO:0007669"/>
    <property type="project" value="UniProtKB-KW"/>
</dbReference>
<sequence length="352" mass="40513">MDYLFGYIPLIIALHIFTKHSLRKLKNLPPSPLLNLPIFGHLHLLEKPLYRSLAKISDSYGPILLLQFGSRRVLVVSSPSSAEECLHKNDIIFANRPNLIAGKHIGNDYTTVVWSPYGDHWRNLRKISSIELLSTHRLEMLQSVRTDEIKDMIKTLHRYSDARQTVDMKTAFYDMMMNVMMRMIAGKKYYGENVEDIKMAKRFREIVHDTPRIVGATRIQDFLPVLRWLGAGGAEKRLVMLQKKRDMFMQELVEQCKKGMVSTAAGEVGRKDNTMIEVLLKLQEKEPEYYTDRIIRNLVMARGTNTSAGTMEWALSLLLNNPEVLKKAQTEIDNHIGNERIINESDIANLPY</sequence>
<dbReference type="GO" id="GO:0020037">
    <property type="term" value="F:heme binding"/>
    <property type="evidence" value="ECO:0007669"/>
    <property type="project" value="InterPro"/>
</dbReference>
<dbReference type="GO" id="GO:0016705">
    <property type="term" value="F:oxidoreductase activity, acting on paired donors, with incorporation or reduction of molecular oxygen"/>
    <property type="evidence" value="ECO:0007669"/>
    <property type="project" value="InterPro"/>
</dbReference>
<dbReference type="InterPro" id="IPR002401">
    <property type="entry name" value="Cyt_P450_E_grp-I"/>
</dbReference>
<evidence type="ECO:0008006" key="9">
    <source>
        <dbReference type="Google" id="ProtNLM"/>
    </source>
</evidence>
<evidence type="ECO:0000256" key="3">
    <source>
        <dbReference type="ARBA" id="ARBA00022723"/>
    </source>
</evidence>
<keyword evidence="2" id="KW-0349">Heme</keyword>
<evidence type="ECO:0000256" key="5">
    <source>
        <dbReference type="ARBA" id="ARBA00023004"/>
    </source>
</evidence>
<keyword evidence="8" id="KW-1185">Reference proteome</keyword>
<dbReference type="Pfam" id="PF00067">
    <property type="entry name" value="p450"/>
    <property type="match status" value="1"/>
</dbReference>
<evidence type="ECO:0000256" key="2">
    <source>
        <dbReference type="ARBA" id="ARBA00022617"/>
    </source>
</evidence>
<organism evidence="7 8">
    <name type="scientific">Fraxinus pennsylvanica</name>
    <dbReference type="NCBI Taxonomy" id="56036"/>
    <lineage>
        <taxon>Eukaryota</taxon>
        <taxon>Viridiplantae</taxon>
        <taxon>Streptophyta</taxon>
        <taxon>Embryophyta</taxon>
        <taxon>Tracheophyta</taxon>
        <taxon>Spermatophyta</taxon>
        <taxon>Magnoliopsida</taxon>
        <taxon>eudicotyledons</taxon>
        <taxon>Gunneridae</taxon>
        <taxon>Pentapetalae</taxon>
        <taxon>asterids</taxon>
        <taxon>lamiids</taxon>
        <taxon>Lamiales</taxon>
        <taxon>Oleaceae</taxon>
        <taxon>Oleeae</taxon>
        <taxon>Fraxinus</taxon>
    </lineage>
</organism>
<dbReference type="PRINTS" id="PR00463">
    <property type="entry name" value="EP450I"/>
</dbReference>
<dbReference type="SUPFAM" id="SSF48264">
    <property type="entry name" value="Cytochrome P450"/>
    <property type="match status" value="1"/>
</dbReference>
<accession>A0AAD1ZTN0</accession>
<dbReference type="EMBL" id="OU503049">
    <property type="protein sequence ID" value="CAI9775429.1"/>
    <property type="molecule type" value="Genomic_DNA"/>
</dbReference>
<evidence type="ECO:0000313" key="7">
    <source>
        <dbReference type="EMBL" id="CAI9775429.1"/>
    </source>
</evidence>
<comment type="subcellular location">
    <subcellularLocation>
        <location evidence="1">Membrane</location>
        <topology evidence="1">Single-pass membrane protein</topology>
    </subcellularLocation>
</comment>
<keyword evidence="4" id="KW-0560">Oxidoreductase</keyword>
<dbReference type="GO" id="GO:0016020">
    <property type="term" value="C:membrane"/>
    <property type="evidence" value="ECO:0007669"/>
    <property type="project" value="UniProtKB-SubCell"/>
</dbReference>
<dbReference type="GO" id="GO:0005506">
    <property type="term" value="F:iron ion binding"/>
    <property type="evidence" value="ECO:0007669"/>
    <property type="project" value="InterPro"/>
</dbReference>
<dbReference type="Proteomes" id="UP000834106">
    <property type="component" value="Chromosome 14"/>
</dbReference>
<reference evidence="7" key="1">
    <citation type="submission" date="2023-05" db="EMBL/GenBank/DDBJ databases">
        <authorList>
            <person name="Huff M."/>
        </authorList>
    </citation>
    <scope>NUCLEOTIDE SEQUENCE</scope>
</reference>
<evidence type="ECO:0000313" key="8">
    <source>
        <dbReference type="Proteomes" id="UP000834106"/>
    </source>
</evidence>
<proteinExistence type="predicted"/>
<dbReference type="InterPro" id="IPR001128">
    <property type="entry name" value="Cyt_P450"/>
</dbReference>
<dbReference type="PANTHER" id="PTHR47947">
    <property type="entry name" value="CYTOCHROME P450 82C3-RELATED"/>
    <property type="match status" value="1"/>
</dbReference>
<keyword evidence="6" id="KW-0503">Monooxygenase</keyword>
<dbReference type="AlphaFoldDB" id="A0AAD1ZTN0"/>
<evidence type="ECO:0000256" key="1">
    <source>
        <dbReference type="ARBA" id="ARBA00004167"/>
    </source>
</evidence>
<evidence type="ECO:0000256" key="6">
    <source>
        <dbReference type="ARBA" id="ARBA00023033"/>
    </source>
</evidence>
<dbReference type="InterPro" id="IPR036396">
    <property type="entry name" value="Cyt_P450_sf"/>
</dbReference>
<dbReference type="PANTHER" id="PTHR47947:SF57">
    <property type="entry name" value="CYTOCHROME P450 81F3-LIKE"/>
    <property type="match status" value="1"/>
</dbReference>
<evidence type="ECO:0000256" key="4">
    <source>
        <dbReference type="ARBA" id="ARBA00023002"/>
    </source>
</evidence>
<name>A0AAD1ZTN0_9LAMI</name>